<comment type="cofactor">
    <cofactor evidence="8">
        <name>FAD</name>
        <dbReference type="ChEBI" id="CHEBI:57692"/>
    </cofactor>
    <text evidence="8">Binds 1 FAD per subunit.</text>
</comment>
<dbReference type="InterPro" id="IPR005982">
    <property type="entry name" value="Thioredox_Rdtase"/>
</dbReference>
<proteinExistence type="inferred from homology"/>
<keyword evidence="8" id="KW-0521">NADP</keyword>
<organism evidence="10 11">
    <name type="scientific">Blautia stercoris</name>
    <dbReference type="NCBI Taxonomy" id="871664"/>
    <lineage>
        <taxon>Bacteria</taxon>
        <taxon>Bacillati</taxon>
        <taxon>Bacillota</taxon>
        <taxon>Clostridia</taxon>
        <taxon>Lachnospirales</taxon>
        <taxon>Lachnospiraceae</taxon>
        <taxon>Blautia</taxon>
    </lineage>
</organism>
<dbReference type="GO" id="GO:0004791">
    <property type="term" value="F:thioredoxin-disulfide reductase (NADPH) activity"/>
    <property type="evidence" value="ECO:0007669"/>
    <property type="project" value="UniProtKB-EC"/>
</dbReference>
<evidence type="ECO:0000259" key="9">
    <source>
        <dbReference type="Pfam" id="PF07992"/>
    </source>
</evidence>
<dbReference type="Gene3D" id="3.50.50.60">
    <property type="entry name" value="FAD/NAD(P)-binding domain"/>
    <property type="match status" value="2"/>
</dbReference>
<keyword evidence="5" id="KW-1015">Disulfide bond</keyword>
<dbReference type="Proteomes" id="UP000661649">
    <property type="component" value="Unassembled WGS sequence"/>
</dbReference>
<dbReference type="InterPro" id="IPR023753">
    <property type="entry name" value="FAD/NAD-binding_dom"/>
</dbReference>
<dbReference type="InterPro" id="IPR008255">
    <property type="entry name" value="Pyr_nucl-diS_OxRdtase_2_AS"/>
</dbReference>
<protein>
    <recommendedName>
        <fullName evidence="7">Thioredoxin reductase</fullName>
        <ecNumber evidence="7">1.8.1.9</ecNumber>
    </recommendedName>
</protein>
<keyword evidence="3 7" id="KW-0274">FAD</keyword>
<sequence>MEEKIYDMVIIGAGPAGMSAAVYAKRAEFSVLVIERDFASGGQIVKTYEVDNYLGLPGIGGYELGEKFREHVDKFEVPFVRDKVQEIQLDGKLKKVITRKGEYLAKTVILAGGSSPRLLEIPGEEEFQGMGVSYCATCDGAFFRERVTAVIGGGDSAVEDVIFLSRICKKVYMIHRRDSLKASKSLQSVLDKLENVEILWDTVAEAIKGNSEVETLQIKNQKTQEKRELSVDGVFVAVGAVPNTKEFQNLIQLDEAGYIAAEEDCRTNVAGIYAAGDIRTKALRQVVTAVSDGANAVYSAQKYLSELA</sequence>
<gene>
    <name evidence="10" type="primary">trxB</name>
    <name evidence="10" type="ORF">H8712_11365</name>
</gene>
<feature type="domain" description="FAD/NAD(P)-binding" evidence="9">
    <location>
        <begin position="6"/>
        <end position="293"/>
    </location>
</feature>
<reference evidence="10 11" key="1">
    <citation type="submission" date="2020-08" db="EMBL/GenBank/DDBJ databases">
        <title>Genome public.</title>
        <authorList>
            <person name="Liu C."/>
            <person name="Sun Q."/>
        </authorList>
    </citation>
    <scope>NUCLEOTIDE SEQUENCE [LARGE SCALE GENOMIC DNA]</scope>
    <source>
        <strain evidence="10 11">3_YM_SP_D4_24.mj</strain>
    </source>
</reference>
<evidence type="ECO:0000313" key="10">
    <source>
        <dbReference type="EMBL" id="MBC8629204.1"/>
    </source>
</evidence>
<dbReference type="InterPro" id="IPR036188">
    <property type="entry name" value="FAD/NAD-bd_sf"/>
</dbReference>
<keyword evidence="4 7" id="KW-0560">Oxidoreductase</keyword>
<dbReference type="RefSeq" id="WP_118701366.1">
    <property type="nucleotide sequence ID" value="NZ_JACRTP010000004.1"/>
</dbReference>
<dbReference type="InterPro" id="IPR050097">
    <property type="entry name" value="Ferredoxin-NADP_redctase_2"/>
</dbReference>
<comment type="catalytic activity">
    <reaction evidence="7">
        <text>[thioredoxin]-dithiol + NADP(+) = [thioredoxin]-disulfide + NADPH + H(+)</text>
        <dbReference type="Rhea" id="RHEA:20345"/>
        <dbReference type="Rhea" id="RHEA-COMP:10698"/>
        <dbReference type="Rhea" id="RHEA-COMP:10700"/>
        <dbReference type="ChEBI" id="CHEBI:15378"/>
        <dbReference type="ChEBI" id="CHEBI:29950"/>
        <dbReference type="ChEBI" id="CHEBI:50058"/>
        <dbReference type="ChEBI" id="CHEBI:57783"/>
        <dbReference type="ChEBI" id="CHEBI:58349"/>
        <dbReference type="EC" id="1.8.1.9"/>
    </reaction>
</comment>
<dbReference type="NCBIfam" id="TIGR01292">
    <property type="entry name" value="TRX_reduct"/>
    <property type="match status" value="1"/>
</dbReference>
<evidence type="ECO:0000256" key="2">
    <source>
        <dbReference type="ARBA" id="ARBA00022630"/>
    </source>
</evidence>
<dbReference type="PANTHER" id="PTHR48105">
    <property type="entry name" value="THIOREDOXIN REDUCTASE 1-RELATED-RELATED"/>
    <property type="match status" value="1"/>
</dbReference>
<accession>A0ABR7PCS0</accession>
<evidence type="ECO:0000256" key="8">
    <source>
        <dbReference type="RuleBase" id="RU003881"/>
    </source>
</evidence>
<keyword evidence="2 7" id="KW-0285">Flavoprotein</keyword>
<keyword evidence="6 7" id="KW-0676">Redox-active center</keyword>
<dbReference type="PRINTS" id="PR00368">
    <property type="entry name" value="FADPNR"/>
</dbReference>
<keyword evidence="11" id="KW-1185">Reference proteome</keyword>
<dbReference type="EMBL" id="JACRTP010000004">
    <property type="protein sequence ID" value="MBC8629204.1"/>
    <property type="molecule type" value="Genomic_DNA"/>
</dbReference>
<comment type="caution">
    <text evidence="10">The sequence shown here is derived from an EMBL/GenBank/DDBJ whole genome shotgun (WGS) entry which is preliminary data.</text>
</comment>
<evidence type="ECO:0000256" key="3">
    <source>
        <dbReference type="ARBA" id="ARBA00022827"/>
    </source>
</evidence>
<dbReference type="PROSITE" id="PS00573">
    <property type="entry name" value="PYRIDINE_REDOX_2"/>
    <property type="match status" value="1"/>
</dbReference>
<evidence type="ECO:0000256" key="4">
    <source>
        <dbReference type="ARBA" id="ARBA00023002"/>
    </source>
</evidence>
<dbReference type="EC" id="1.8.1.9" evidence="7"/>
<name>A0ABR7PCS0_9FIRM</name>
<dbReference type="SUPFAM" id="SSF51905">
    <property type="entry name" value="FAD/NAD(P)-binding domain"/>
    <property type="match status" value="1"/>
</dbReference>
<evidence type="ECO:0000256" key="1">
    <source>
        <dbReference type="ARBA" id="ARBA00009333"/>
    </source>
</evidence>
<evidence type="ECO:0000256" key="6">
    <source>
        <dbReference type="ARBA" id="ARBA00023284"/>
    </source>
</evidence>
<dbReference type="PRINTS" id="PR00469">
    <property type="entry name" value="PNDRDTASEII"/>
</dbReference>
<evidence type="ECO:0000256" key="7">
    <source>
        <dbReference type="RuleBase" id="RU003880"/>
    </source>
</evidence>
<comment type="subunit">
    <text evidence="7">Homodimer.</text>
</comment>
<comment type="similarity">
    <text evidence="1 7">Belongs to the class-II pyridine nucleotide-disulfide oxidoreductase family.</text>
</comment>
<evidence type="ECO:0000256" key="5">
    <source>
        <dbReference type="ARBA" id="ARBA00023157"/>
    </source>
</evidence>
<evidence type="ECO:0000313" key="11">
    <source>
        <dbReference type="Proteomes" id="UP000661649"/>
    </source>
</evidence>
<dbReference type="Pfam" id="PF07992">
    <property type="entry name" value="Pyr_redox_2"/>
    <property type="match status" value="1"/>
</dbReference>